<evidence type="ECO:0000259" key="2">
    <source>
        <dbReference type="Pfam" id="PF22622"/>
    </source>
</evidence>
<dbReference type="GO" id="GO:0003857">
    <property type="term" value="F:(3S)-3-hydroxyacyl-CoA dehydrogenase (NAD+) activity"/>
    <property type="evidence" value="ECO:0007669"/>
    <property type="project" value="TreeGrafter"/>
</dbReference>
<organism evidence="3 4">
    <name type="scientific">Rhizophagus irregularis (strain DAOM 197198w)</name>
    <name type="common">Glomus intraradices</name>
    <dbReference type="NCBI Taxonomy" id="1432141"/>
    <lineage>
        <taxon>Eukaryota</taxon>
        <taxon>Fungi</taxon>
        <taxon>Fungi incertae sedis</taxon>
        <taxon>Mucoromycota</taxon>
        <taxon>Glomeromycotina</taxon>
        <taxon>Glomeromycetes</taxon>
        <taxon>Glomerales</taxon>
        <taxon>Glomeraceae</taxon>
        <taxon>Rhizophagus</taxon>
    </lineage>
</organism>
<dbReference type="STRING" id="1432141.A0A015K904"/>
<sequence>MPKFQVDVNKAVGHQYPPQKVSFNKRDLILYALSIGVKEDEFKYLYELDKNFTPFPTYPVVLFLKGDSPDVNLFAETINISGPTPGLPDMDPNRIVHGEQKIEILNQLPTSGEFELRSKLSGVYDKGKGILLERTYTLVDPKIDKEYCVLTTQSFVVGYGGFGGSKGQKSPSYKPPKDKKPDVVDVCSTSKNQAILYRLSGDYNPLHIDPKVAPKLGFERPILHGLCSYGIAAHAIIKHLANNNPELLKSISVRFTAPVFPGDTLETLMWKVPSEKSDEINVIFITKAKERDSIVLGNGLAILKNDKINAKL</sequence>
<evidence type="ECO:0000313" key="4">
    <source>
        <dbReference type="Proteomes" id="UP000022910"/>
    </source>
</evidence>
<dbReference type="InterPro" id="IPR002539">
    <property type="entry name" value="MaoC-like_dom"/>
</dbReference>
<dbReference type="GO" id="GO:0004300">
    <property type="term" value="F:enoyl-CoA hydratase activity"/>
    <property type="evidence" value="ECO:0007669"/>
    <property type="project" value="TreeGrafter"/>
</dbReference>
<dbReference type="InterPro" id="IPR054357">
    <property type="entry name" value="MFE-2_N"/>
</dbReference>
<dbReference type="EMBL" id="JEMT01009459">
    <property type="protein sequence ID" value="EXX78202.1"/>
    <property type="molecule type" value="Genomic_DNA"/>
</dbReference>
<dbReference type="PANTHER" id="PTHR13078:SF57">
    <property type="entry name" value="DEHYDRATASE, PUTATIVE (AFU_ORTHOLOGUE AFUA_5G00640)-RELATED"/>
    <property type="match status" value="1"/>
</dbReference>
<reference evidence="3 4" key="1">
    <citation type="submission" date="2014-02" db="EMBL/GenBank/DDBJ databases">
        <title>Single nucleus genome sequencing reveals high similarity among nuclei of an endomycorrhizal fungus.</title>
        <authorList>
            <person name="Lin K."/>
            <person name="Geurts R."/>
            <person name="Zhang Z."/>
            <person name="Limpens E."/>
            <person name="Saunders D.G."/>
            <person name="Mu D."/>
            <person name="Pang E."/>
            <person name="Cao H."/>
            <person name="Cha H."/>
            <person name="Lin T."/>
            <person name="Zhou Q."/>
            <person name="Shang Y."/>
            <person name="Li Y."/>
            <person name="Ivanov S."/>
            <person name="Sharma T."/>
            <person name="Velzen R.V."/>
            <person name="Ruijter N.D."/>
            <person name="Aanen D.K."/>
            <person name="Win J."/>
            <person name="Kamoun S."/>
            <person name="Bisseling T."/>
            <person name="Huang S."/>
        </authorList>
    </citation>
    <scope>NUCLEOTIDE SEQUENCE [LARGE SCALE GENOMIC DNA]</scope>
    <source>
        <strain evidence="4">DAOM197198w</strain>
    </source>
</reference>
<comment type="caution">
    <text evidence="3">The sequence shown here is derived from an EMBL/GenBank/DDBJ whole genome shotgun (WGS) entry which is preliminary data.</text>
</comment>
<name>A0A015K904_RHIIW</name>
<dbReference type="SUPFAM" id="SSF54637">
    <property type="entry name" value="Thioesterase/thiol ester dehydrase-isomerase"/>
    <property type="match status" value="2"/>
</dbReference>
<dbReference type="OrthoDB" id="60204at2759"/>
<dbReference type="GO" id="GO:0044594">
    <property type="term" value="F:17-beta-hydroxysteroid dehydrogenase (NAD+) activity"/>
    <property type="evidence" value="ECO:0007669"/>
    <property type="project" value="TreeGrafter"/>
</dbReference>
<evidence type="ECO:0000259" key="1">
    <source>
        <dbReference type="Pfam" id="PF01575"/>
    </source>
</evidence>
<dbReference type="GO" id="GO:0006635">
    <property type="term" value="P:fatty acid beta-oxidation"/>
    <property type="evidence" value="ECO:0007669"/>
    <property type="project" value="TreeGrafter"/>
</dbReference>
<keyword evidence="4" id="KW-1185">Reference proteome</keyword>
<gene>
    <name evidence="3" type="ORF">RirG_017160</name>
</gene>
<dbReference type="Proteomes" id="UP000022910">
    <property type="component" value="Unassembled WGS sequence"/>
</dbReference>
<dbReference type="Pfam" id="PF01575">
    <property type="entry name" value="MaoC_dehydratas"/>
    <property type="match status" value="1"/>
</dbReference>
<feature type="domain" description="MaoC-like" evidence="1">
    <location>
        <begin position="178"/>
        <end position="282"/>
    </location>
</feature>
<dbReference type="SMR" id="A0A015K904"/>
<proteinExistence type="predicted"/>
<dbReference type="GO" id="GO:0005777">
    <property type="term" value="C:peroxisome"/>
    <property type="evidence" value="ECO:0007669"/>
    <property type="project" value="TreeGrafter"/>
</dbReference>
<dbReference type="OMA" id="VHYCRMG"/>
<accession>A0A015K904</accession>
<feature type="domain" description="Peroxisomal multifunctional enzyme type 2-like N-terminal" evidence="2">
    <location>
        <begin position="22"/>
        <end position="158"/>
    </location>
</feature>
<dbReference type="InterPro" id="IPR029069">
    <property type="entry name" value="HotDog_dom_sf"/>
</dbReference>
<dbReference type="HOGENOM" id="CLU_040078_3_0_1"/>
<dbReference type="AlphaFoldDB" id="A0A015K904"/>
<evidence type="ECO:0000313" key="3">
    <source>
        <dbReference type="EMBL" id="EXX78202.1"/>
    </source>
</evidence>
<dbReference type="Pfam" id="PF22622">
    <property type="entry name" value="MFE-2_hydrat-2_N"/>
    <property type="match status" value="1"/>
</dbReference>
<protein>
    <submittedName>
        <fullName evidence="3">Bifunctional hydroxyacyl-CoA dehydrogenase/enoyl-CoA hydratase FOX2</fullName>
    </submittedName>
</protein>
<dbReference type="CDD" id="cd03448">
    <property type="entry name" value="HDE_HSD"/>
    <property type="match status" value="1"/>
</dbReference>
<dbReference type="PANTHER" id="PTHR13078">
    <property type="entry name" value="PEROXISOMAL MULTIFUNCTIONAL ENZYME TYPE 2-RELATED"/>
    <property type="match status" value="1"/>
</dbReference>
<dbReference type="Gene3D" id="3.10.129.10">
    <property type="entry name" value="Hotdog Thioesterase"/>
    <property type="match status" value="2"/>
</dbReference>